<dbReference type="Pfam" id="PF26002">
    <property type="entry name" value="Beta-barrel_AprE"/>
    <property type="match status" value="1"/>
</dbReference>
<evidence type="ECO:0000256" key="1">
    <source>
        <dbReference type="SAM" id="Coils"/>
    </source>
</evidence>
<gene>
    <name evidence="3" type="ORF">FBZ90_11585</name>
</gene>
<evidence type="ECO:0000313" key="4">
    <source>
        <dbReference type="Proteomes" id="UP000315751"/>
    </source>
</evidence>
<sequence length="354" mass="39703">MQPRGGALKITMPRDAVVSEIYAKEGDSVEENAPILDINSDQTINGGDQLSEVLNASADAQKEALEKQLETRSASLKDQKDTEIVKLKTIQSQQLRYKSDRQLQEKLIELREKSFKSAMLLSEKGYFSEVQLREREGQLIEAQQGLSRIDNQIEENNSNIKQIKLQIQKLEDDYEDMTSQLSISKAEITQKQANNQAQGSGTITSPTKGKIVYLHAKSGDSIRQGAIVAIVMPNNSELEAELWAPSKAIGFIKVNDEVRIMYDPFPYQRFGVGHGKVSAVSTAPVPPNEIPFPLDSKESMYKIEVRIEKQYIEAYQQQWAISPGTKITADITTGSQSFIEWILDPILAVRRRSE</sequence>
<dbReference type="InterPro" id="IPR058982">
    <property type="entry name" value="Beta-barrel_AprE"/>
</dbReference>
<dbReference type="Proteomes" id="UP000315751">
    <property type="component" value="Unassembled WGS sequence"/>
</dbReference>
<feature type="domain" description="AprE-like beta-barrel" evidence="2">
    <location>
        <begin position="245"/>
        <end position="334"/>
    </location>
</feature>
<name>A0A560GTB0_9PROT</name>
<dbReference type="InterPro" id="IPR050739">
    <property type="entry name" value="MFP"/>
</dbReference>
<dbReference type="Gene3D" id="2.40.30.170">
    <property type="match status" value="1"/>
</dbReference>
<dbReference type="EMBL" id="VITR01000015">
    <property type="protein sequence ID" value="TWB37272.1"/>
    <property type="molecule type" value="Genomic_DNA"/>
</dbReference>
<protein>
    <submittedName>
        <fullName evidence="3">HlyD family secretion protein</fullName>
    </submittedName>
</protein>
<dbReference type="PRINTS" id="PR01490">
    <property type="entry name" value="RTXTOXIND"/>
</dbReference>
<accession>A0A560GTB0</accession>
<dbReference type="AlphaFoldDB" id="A0A560GTB0"/>
<keyword evidence="1" id="KW-0175">Coiled coil</keyword>
<keyword evidence="4" id="KW-1185">Reference proteome</keyword>
<evidence type="ECO:0000313" key="3">
    <source>
        <dbReference type="EMBL" id="TWB37272.1"/>
    </source>
</evidence>
<organism evidence="3 4">
    <name type="scientific">Nitrospirillum amazonense</name>
    <dbReference type="NCBI Taxonomy" id="28077"/>
    <lineage>
        <taxon>Bacteria</taxon>
        <taxon>Pseudomonadati</taxon>
        <taxon>Pseudomonadota</taxon>
        <taxon>Alphaproteobacteria</taxon>
        <taxon>Rhodospirillales</taxon>
        <taxon>Azospirillaceae</taxon>
        <taxon>Nitrospirillum</taxon>
    </lineage>
</organism>
<evidence type="ECO:0000259" key="2">
    <source>
        <dbReference type="Pfam" id="PF26002"/>
    </source>
</evidence>
<feature type="coiled-coil region" evidence="1">
    <location>
        <begin position="146"/>
        <end position="187"/>
    </location>
</feature>
<reference evidence="3 4" key="1">
    <citation type="submission" date="2019-06" db="EMBL/GenBank/DDBJ databases">
        <title>Genomic Encyclopedia of Type Strains, Phase IV (KMG-V): Genome sequencing to study the core and pangenomes of soil and plant-associated prokaryotes.</title>
        <authorList>
            <person name="Whitman W."/>
        </authorList>
    </citation>
    <scope>NUCLEOTIDE SEQUENCE [LARGE SCALE GENOMIC DNA]</scope>
    <source>
        <strain evidence="3 4">BR 11622</strain>
    </source>
</reference>
<dbReference type="PANTHER" id="PTHR30386">
    <property type="entry name" value="MEMBRANE FUSION SUBUNIT OF EMRAB-TOLC MULTIDRUG EFFLUX PUMP"/>
    <property type="match status" value="1"/>
</dbReference>
<comment type="caution">
    <text evidence="3">The sequence shown here is derived from an EMBL/GenBank/DDBJ whole genome shotgun (WGS) entry which is preliminary data.</text>
</comment>
<dbReference type="PANTHER" id="PTHR30386:SF28">
    <property type="entry name" value="EXPORTED PROTEIN"/>
    <property type="match status" value="1"/>
</dbReference>
<proteinExistence type="predicted"/>